<dbReference type="Proteomes" id="UP000294321">
    <property type="component" value="Chromosome"/>
</dbReference>
<dbReference type="Pfam" id="PF06570">
    <property type="entry name" value="DUF1129"/>
    <property type="match status" value="1"/>
</dbReference>
<reference evidence="4" key="1">
    <citation type="submission" date="2018-12" db="EMBL/GenBank/DDBJ databases">
        <title>A new species of lactobacillus.</title>
        <authorList>
            <person name="Jian Y."/>
            <person name="Xin L."/>
            <person name="Hong Z.J."/>
            <person name="Ming L.Z."/>
            <person name="Hong X.Z."/>
        </authorList>
    </citation>
    <scope>NUCLEOTIDE SEQUENCE [LARGE SCALE GENOMIC DNA]</scope>
    <source>
        <strain evidence="4">HSLZ-75</strain>
    </source>
</reference>
<keyword evidence="2" id="KW-1133">Transmembrane helix</keyword>
<dbReference type="SUPFAM" id="SSF103473">
    <property type="entry name" value="MFS general substrate transporter"/>
    <property type="match status" value="1"/>
</dbReference>
<name>A0A4P6ZJR1_9LACO</name>
<dbReference type="RefSeq" id="WP_133441262.1">
    <property type="nucleotide sequence ID" value="NZ_CP034726.1"/>
</dbReference>
<dbReference type="InterPro" id="IPR036259">
    <property type="entry name" value="MFS_trans_sf"/>
</dbReference>
<feature type="transmembrane region" description="Helical" evidence="2">
    <location>
        <begin position="185"/>
        <end position="204"/>
    </location>
</feature>
<evidence type="ECO:0000256" key="1">
    <source>
        <dbReference type="SAM" id="MobiDB-lite"/>
    </source>
</evidence>
<keyword evidence="2" id="KW-0472">Membrane</keyword>
<dbReference type="EMBL" id="CP034726">
    <property type="protein sequence ID" value="QBP17717.1"/>
    <property type="molecule type" value="Genomic_DNA"/>
</dbReference>
<evidence type="ECO:0000313" key="3">
    <source>
        <dbReference type="EMBL" id="QBP17717.1"/>
    </source>
</evidence>
<proteinExistence type="predicted"/>
<accession>A0A4P6ZJR1</accession>
<gene>
    <name evidence="3" type="ORF">ELX58_00625</name>
</gene>
<feature type="compositionally biased region" description="Basic and acidic residues" evidence="1">
    <location>
        <begin position="1"/>
        <end position="10"/>
    </location>
</feature>
<protein>
    <submittedName>
        <fullName evidence="3">DUF1129 domain-containing protein</fullName>
    </submittedName>
</protein>
<dbReference type="KEGG" id="lji:ELX58_00625"/>
<organism evidence="3 4">
    <name type="scientific">Acetilactobacillus jinshanensis</name>
    <dbReference type="NCBI Taxonomy" id="1720083"/>
    <lineage>
        <taxon>Bacteria</taxon>
        <taxon>Bacillati</taxon>
        <taxon>Bacillota</taxon>
        <taxon>Bacilli</taxon>
        <taxon>Lactobacillales</taxon>
        <taxon>Lactobacillaceae</taxon>
        <taxon>Acetilactobacillus</taxon>
    </lineage>
</organism>
<dbReference type="AlphaFoldDB" id="A0A4P6ZJR1"/>
<feature type="transmembrane region" description="Helical" evidence="2">
    <location>
        <begin position="216"/>
        <end position="235"/>
    </location>
</feature>
<keyword evidence="2" id="KW-0812">Transmembrane</keyword>
<dbReference type="PIRSF" id="PIRSF033111">
    <property type="entry name" value="UCP033111"/>
    <property type="match status" value="1"/>
</dbReference>
<evidence type="ECO:0000256" key="2">
    <source>
        <dbReference type="SAM" id="Phobius"/>
    </source>
</evidence>
<sequence length="251" mass="29249">MSEEEMEKKNTIHNQKARHRQHGTIEHRHQKTGQVFDNLGLTKRNTEYMYQFNKEFADVKMDDAKKQKIIHKMIHELLVNQRKGLTARRMYGTVKHKIHTIVHPPKKVVPLNKNYWPNAIYNMLIFFIIFNLLYGITYMISSKMENQQGAAGFVGLVITSVVAGLGMPIMTRLFDDRIKHKYNGFVRFLIMIGLFLAWMAVFYLSALLPRPLNPVFSPWVNIALAVISIAAAFWVHHKYNVSSAFHARPRR</sequence>
<feature type="transmembrane region" description="Helical" evidence="2">
    <location>
        <begin position="119"/>
        <end position="140"/>
    </location>
</feature>
<keyword evidence="4" id="KW-1185">Reference proteome</keyword>
<feature type="region of interest" description="Disordered" evidence="1">
    <location>
        <begin position="1"/>
        <end position="25"/>
    </location>
</feature>
<dbReference type="OrthoDB" id="2143285at2"/>
<feature type="transmembrane region" description="Helical" evidence="2">
    <location>
        <begin position="152"/>
        <end position="173"/>
    </location>
</feature>
<evidence type="ECO:0000313" key="4">
    <source>
        <dbReference type="Proteomes" id="UP000294321"/>
    </source>
</evidence>
<dbReference type="InterPro" id="IPR009214">
    <property type="entry name" value="DUF1129"/>
</dbReference>